<sequence length="100" mass="11318">MVKTSSLRQAQGLDNVDSFVETSVFCSDLSNHAHSRIKSYDPFLYFRCQIPPHLDQFQRRRALVCMSLAAASASSTASLHLSHCHHFGSKLCRILSFKQF</sequence>
<organism evidence="1 2">
    <name type="scientific">Durusdinium trenchii</name>
    <dbReference type="NCBI Taxonomy" id="1381693"/>
    <lineage>
        <taxon>Eukaryota</taxon>
        <taxon>Sar</taxon>
        <taxon>Alveolata</taxon>
        <taxon>Dinophyceae</taxon>
        <taxon>Suessiales</taxon>
        <taxon>Symbiodiniaceae</taxon>
        <taxon>Durusdinium</taxon>
    </lineage>
</organism>
<reference evidence="1 2" key="1">
    <citation type="submission" date="2024-02" db="EMBL/GenBank/DDBJ databases">
        <authorList>
            <person name="Chen Y."/>
            <person name="Shah S."/>
            <person name="Dougan E. K."/>
            <person name="Thang M."/>
            <person name="Chan C."/>
        </authorList>
    </citation>
    <scope>NUCLEOTIDE SEQUENCE [LARGE SCALE GENOMIC DNA]</scope>
</reference>
<evidence type="ECO:0000313" key="2">
    <source>
        <dbReference type="Proteomes" id="UP001642484"/>
    </source>
</evidence>
<name>A0ABP0KBZ6_9DINO</name>
<accession>A0ABP0KBZ6</accession>
<comment type="caution">
    <text evidence="1">The sequence shown here is derived from an EMBL/GenBank/DDBJ whole genome shotgun (WGS) entry which is preliminary data.</text>
</comment>
<gene>
    <name evidence="1" type="ORF">CCMP2556_LOCUS15479</name>
</gene>
<evidence type="ECO:0000313" key="1">
    <source>
        <dbReference type="EMBL" id="CAK9024079.1"/>
    </source>
</evidence>
<protein>
    <submittedName>
        <fullName evidence="1">Uncharacterized protein</fullName>
    </submittedName>
</protein>
<dbReference type="Proteomes" id="UP001642484">
    <property type="component" value="Unassembled WGS sequence"/>
</dbReference>
<dbReference type="EMBL" id="CAXAMN010008114">
    <property type="protein sequence ID" value="CAK9024079.1"/>
    <property type="molecule type" value="Genomic_DNA"/>
</dbReference>
<proteinExistence type="predicted"/>
<keyword evidence="2" id="KW-1185">Reference proteome</keyword>